<evidence type="ECO:0000313" key="2">
    <source>
        <dbReference type="EMBL" id="THC90205.1"/>
    </source>
</evidence>
<comment type="caution">
    <text evidence="2">The sequence shown here is derived from an EMBL/GenBank/DDBJ whole genome shotgun (WGS) entry which is preliminary data.</text>
</comment>
<sequence length="120" mass="13373">MDNGNTAIHRGVRKVPSACQRCRRQKLKHRDSEEEPATKRVRTVADNSTETARGPAAEEDAGSQFPRPKCSIPSDEGRTIEEREIPVAQAWNSSSTISLVDRPRTVFQQRMPSLEATRGS</sequence>
<keyword evidence="3" id="KW-1185">Reference proteome</keyword>
<gene>
    <name evidence="2" type="ORF">EYZ11_010335</name>
</gene>
<dbReference type="VEuPathDB" id="FungiDB:EYZ11_010335"/>
<name>A0A4S3J5X5_9EURO</name>
<accession>A0A4S3J5X5</accession>
<evidence type="ECO:0000313" key="3">
    <source>
        <dbReference type="Proteomes" id="UP000308092"/>
    </source>
</evidence>
<dbReference type="EMBL" id="SOSA01000547">
    <property type="protein sequence ID" value="THC90205.1"/>
    <property type="molecule type" value="Genomic_DNA"/>
</dbReference>
<proteinExistence type="predicted"/>
<reference evidence="2 3" key="1">
    <citation type="submission" date="2019-03" db="EMBL/GenBank/DDBJ databases">
        <title>The genome sequence of a newly discovered highly antifungal drug resistant Aspergillus species, Aspergillus tanneri NIH 1004.</title>
        <authorList>
            <person name="Mounaud S."/>
            <person name="Singh I."/>
            <person name="Joardar V."/>
            <person name="Pakala S."/>
            <person name="Pakala S."/>
            <person name="Venepally P."/>
            <person name="Hoover J."/>
            <person name="Nierman W."/>
            <person name="Chung J."/>
            <person name="Losada L."/>
        </authorList>
    </citation>
    <scope>NUCLEOTIDE SEQUENCE [LARGE SCALE GENOMIC DNA]</scope>
    <source>
        <strain evidence="2 3">NIH1004</strain>
    </source>
</reference>
<protein>
    <submittedName>
        <fullName evidence="2">Uncharacterized protein</fullName>
    </submittedName>
</protein>
<dbReference type="Proteomes" id="UP000308092">
    <property type="component" value="Unassembled WGS sequence"/>
</dbReference>
<feature type="region of interest" description="Disordered" evidence="1">
    <location>
        <begin position="1"/>
        <end position="78"/>
    </location>
</feature>
<evidence type="ECO:0000256" key="1">
    <source>
        <dbReference type="SAM" id="MobiDB-lite"/>
    </source>
</evidence>
<organism evidence="2 3">
    <name type="scientific">Aspergillus tanneri</name>
    <dbReference type="NCBI Taxonomy" id="1220188"/>
    <lineage>
        <taxon>Eukaryota</taxon>
        <taxon>Fungi</taxon>
        <taxon>Dikarya</taxon>
        <taxon>Ascomycota</taxon>
        <taxon>Pezizomycotina</taxon>
        <taxon>Eurotiomycetes</taxon>
        <taxon>Eurotiomycetidae</taxon>
        <taxon>Eurotiales</taxon>
        <taxon>Aspergillaceae</taxon>
        <taxon>Aspergillus</taxon>
        <taxon>Aspergillus subgen. Circumdati</taxon>
    </lineage>
</organism>
<dbReference type="AlphaFoldDB" id="A0A4S3J5X5"/>